<evidence type="ECO:0000256" key="2">
    <source>
        <dbReference type="ARBA" id="ARBA00009347"/>
    </source>
</evidence>
<dbReference type="FunFam" id="2.40.110.10:FF:000002">
    <property type="entry name" value="Acyl-CoA dehydrogenase fadE12"/>
    <property type="match status" value="1"/>
</dbReference>
<dbReference type="InterPro" id="IPR036250">
    <property type="entry name" value="AcylCo_DH-like_C"/>
</dbReference>
<evidence type="ECO:0000256" key="4">
    <source>
        <dbReference type="ARBA" id="ARBA00022827"/>
    </source>
</evidence>
<feature type="domain" description="Acyl-CoA dehydrogenase/oxidase C-terminal" evidence="7">
    <location>
        <begin position="262"/>
        <end position="407"/>
    </location>
</feature>
<dbReference type="InterPro" id="IPR009100">
    <property type="entry name" value="AcylCoA_DH/oxidase_NM_dom_sf"/>
</dbReference>
<dbReference type="InterPro" id="IPR009075">
    <property type="entry name" value="AcylCo_DH/oxidase_C"/>
</dbReference>
<evidence type="ECO:0000259" key="7">
    <source>
        <dbReference type="Pfam" id="PF00441"/>
    </source>
</evidence>
<keyword evidence="10" id="KW-1185">Reference proteome</keyword>
<comment type="caution">
    <text evidence="9">The sequence shown here is derived from an EMBL/GenBank/DDBJ whole genome shotgun (WGS) entry which is preliminary data.</text>
</comment>
<dbReference type="InterPro" id="IPR037069">
    <property type="entry name" value="AcylCoA_DH/ox_N_sf"/>
</dbReference>
<dbReference type="AlphaFoldDB" id="A0A929FXX6"/>
<keyword evidence="5 6" id="KW-0560">Oxidoreductase</keyword>
<dbReference type="Gene3D" id="2.40.110.10">
    <property type="entry name" value="Butyryl-CoA Dehydrogenase, subunit A, domain 2"/>
    <property type="match status" value="1"/>
</dbReference>
<dbReference type="InterPro" id="IPR046373">
    <property type="entry name" value="Acyl-CoA_Oxase/DH_mid-dom_sf"/>
</dbReference>
<dbReference type="EMBL" id="JADEYC010000001">
    <property type="protein sequence ID" value="MBE9372890.1"/>
    <property type="molecule type" value="Genomic_DNA"/>
</dbReference>
<name>A0A929FXX6_9PSEU</name>
<comment type="similarity">
    <text evidence="2 6">Belongs to the acyl-CoA dehydrogenase family.</text>
</comment>
<reference evidence="9" key="1">
    <citation type="submission" date="2020-10" db="EMBL/GenBank/DDBJ databases">
        <title>Diversity and distribution of actinomycetes associated with coral in the coast of Hainan.</title>
        <authorList>
            <person name="Li F."/>
        </authorList>
    </citation>
    <scope>NUCLEOTIDE SEQUENCE</scope>
    <source>
        <strain evidence="9">HNM0983</strain>
    </source>
</reference>
<evidence type="ECO:0000256" key="1">
    <source>
        <dbReference type="ARBA" id="ARBA00001974"/>
    </source>
</evidence>
<accession>A0A929FXX6</accession>
<dbReference type="FunFam" id="1.20.140.10:FF:000001">
    <property type="entry name" value="Acyl-CoA dehydrogenase"/>
    <property type="match status" value="1"/>
</dbReference>
<evidence type="ECO:0000256" key="3">
    <source>
        <dbReference type="ARBA" id="ARBA00022630"/>
    </source>
</evidence>
<dbReference type="GO" id="GO:0005737">
    <property type="term" value="C:cytoplasm"/>
    <property type="evidence" value="ECO:0007669"/>
    <property type="project" value="TreeGrafter"/>
</dbReference>
<dbReference type="PANTHER" id="PTHR48083">
    <property type="entry name" value="MEDIUM-CHAIN SPECIFIC ACYL-COA DEHYDROGENASE, MITOCHONDRIAL-RELATED"/>
    <property type="match status" value="1"/>
</dbReference>
<evidence type="ECO:0000259" key="8">
    <source>
        <dbReference type="Pfam" id="PF02770"/>
    </source>
</evidence>
<protein>
    <submittedName>
        <fullName evidence="9">Acyl-CoA dehydrogenase</fullName>
    </submittedName>
</protein>
<feature type="domain" description="Acyl-CoA oxidase/dehydrogenase middle" evidence="8">
    <location>
        <begin position="148"/>
        <end position="246"/>
    </location>
</feature>
<dbReference type="Gene3D" id="1.20.140.10">
    <property type="entry name" value="Butyryl-CoA Dehydrogenase, subunit A, domain 3"/>
    <property type="match status" value="1"/>
</dbReference>
<dbReference type="GO" id="GO:0033539">
    <property type="term" value="P:fatty acid beta-oxidation using acyl-CoA dehydrogenase"/>
    <property type="evidence" value="ECO:0007669"/>
    <property type="project" value="TreeGrafter"/>
</dbReference>
<organism evidence="9 10">
    <name type="scientific">Saccharopolyspora montiporae</name>
    <dbReference type="NCBI Taxonomy" id="2781240"/>
    <lineage>
        <taxon>Bacteria</taxon>
        <taxon>Bacillati</taxon>
        <taxon>Actinomycetota</taxon>
        <taxon>Actinomycetes</taxon>
        <taxon>Pseudonocardiales</taxon>
        <taxon>Pseudonocardiaceae</taxon>
        <taxon>Saccharopolyspora</taxon>
    </lineage>
</organism>
<dbReference type="GO" id="GO:0003995">
    <property type="term" value="F:acyl-CoA dehydrogenase activity"/>
    <property type="evidence" value="ECO:0007669"/>
    <property type="project" value="TreeGrafter"/>
</dbReference>
<dbReference type="SUPFAM" id="SSF56645">
    <property type="entry name" value="Acyl-CoA dehydrogenase NM domain-like"/>
    <property type="match status" value="1"/>
</dbReference>
<proteinExistence type="inferred from homology"/>
<keyword evidence="3 6" id="KW-0285">Flavoprotein</keyword>
<keyword evidence="4 6" id="KW-0274">FAD</keyword>
<gene>
    <name evidence="9" type="ORF">IQ251_00360</name>
</gene>
<dbReference type="InterPro" id="IPR050741">
    <property type="entry name" value="Acyl-CoA_dehydrogenase"/>
</dbReference>
<dbReference type="Gene3D" id="1.10.540.10">
    <property type="entry name" value="Acyl-CoA dehydrogenase/oxidase, N-terminal domain"/>
    <property type="match status" value="1"/>
</dbReference>
<dbReference type="Pfam" id="PF02770">
    <property type="entry name" value="Acyl-CoA_dh_M"/>
    <property type="match status" value="1"/>
</dbReference>
<dbReference type="PANTHER" id="PTHR48083:SF2">
    <property type="entry name" value="MEDIUM-CHAIN SPECIFIC ACYL-COA DEHYDROGENASE, MITOCHONDRIAL"/>
    <property type="match status" value="1"/>
</dbReference>
<dbReference type="GO" id="GO:0050660">
    <property type="term" value="F:flavin adenine dinucleotide binding"/>
    <property type="evidence" value="ECO:0007669"/>
    <property type="project" value="InterPro"/>
</dbReference>
<evidence type="ECO:0000313" key="10">
    <source>
        <dbReference type="Proteomes" id="UP000598360"/>
    </source>
</evidence>
<evidence type="ECO:0000256" key="5">
    <source>
        <dbReference type="ARBA" id="ARBA00023002"/>
    </source>
</evidence>
<evidence type="ECO:0000256" key="6">
    <source>
        <dbReference type="RuleBase" id="RU362125"/>
    </source>
</evidence>
<dbReference type="SUPFAM" id="SSF47203">
    <property type="entry name" value="Acyl-CoA dehydrogenase C-terminal domain-like"/>
    <property type="match status" value="1"/>
</dbReference>
<dbReference type="Pfam" id="PF00441">
    <property type="entry name" value="Acyl-CoA_dh_1"/>
    <property type="match status" value="1"/>
</dbReference>
<evidence type="ECO:0000313" key="9">
    <source>
        <dbReference type="EMBL" id="MBE9372890.1"/>
    </source>
</evidence>
<dbReference type="CDD" id="cd00567">
    <property type="entry name" value="ACAD"/>
    <property type="match status" value="1"/>
</dbReference>
<sequence>MVGSSGAEAIEPKEIVEALFGFVDKAVAPLEDKHRDLLEDPARIFDERGLTSPEYQDVSRQVRELSAEAGFYTLYGAEELGGANLSATGIVAVQEAMHHKYRPDRILVHESVIPSPFTNGLSPLLLELNPQLLAERIDAIRDGVATLCFALSEPDAGSDVFNLRTKANPVEGGWMINGQKQWISNAAHASHAFVFAVTDPDAVRERRGGITCFFVDTDTEGFSVDTGIPMMGSRGSNATIISLTDVRVSPQQIVGEEGAALRLALGGISRGRLTMSATCVGLARWALDMAVEYANARRTFGRAIGEHQMIQAKLADMAMEIYLCHSAVLRTAEMVDAGRASIKETSIVKARCTEMVGKVLDEAIQVHGGLGLTNELGLEAGYRYARMLRIPDGTSEIQRRTIAKRLLRGDLDL</sequence>
<dbReference type="InterPro" id="IPR006091">
    <property type="entry name" value="Acyl-CoA_Oxase/DH_mid-dom"/>
</dbReference>
<comment type="cofactor">
    <cofactor evidence="1 6">
        <name>FAD</name>
        <dbReference type="ChEBI" id="CHEBI:57692"/>
    </cofactor>
</comment>
<dbReference type="Proteomes" id="UP000598360">
    <property type="component" value="Unassembled WGS sequence"/>
</dbReference>